<keyword evidence="3" id="KW-1185">Reference proteome</keyword>
<feature type="region of interest" description="Disordered" evidence="1">
    <location>
        <begin position="1"/>
        <end position="29"/>
    </location>
</feature>
<organism evidence="2 3">
    <name type="scientific">Dunaliella salina</name>
    <name type="common">Green alga</name>
    <name type="synonym">Protococcus salinus</name>
    <dbReference type="NCBI Taxonomy" id="3046"/>
    <lineage>
        <taxon>Eukaryota</taxon>
        <taxon>Viridiplantae</taxon>
        <taxon>Chlorophyta</taxon>
        <taxon>core chlorophytes</taxon>
        <taxon>Chlorophyceae</taxon>
        <taxon>CS clade</taxon>
        <taxon>Chlamydomonadales</taxon>
        <taxon>Dunaliellaceae</taxon>
        <taxon>Dunaliella</taxon>
    </lineage>
</organism>
<dbReference type="EMBL" id="MU069484">
    <property type="protein sequence ID" value="KAF5841495.1"/>
    <property type="molecule type" value="Genomic_DNA"/>
</dbReference>
<name>A0ABQ7H3S6_DUNSA</name>
<reference evidence="2" key="1">
    <citation type="submission" date="2017-08" db="EMBL/GenBank/DDBJ databases">
        <authorList>
            <person name="Polle J.E."/>
            <person name="Barry K."/>
            <person name="Cushman J."/>
            <person name="Schmutz J."/>
            <person name="Tran D."/>
            <person name="Hathwaick L.T."/>
            <person name="Yim W.C."/>
            <person name="Jenkins J."/>
            <person name="Mckie-Krisberg Z.M."/>
            <person name="Prochnik S."/>
            <person name="Lindquist E."/>
            <person name="Dockter R.B."/>
            <person name="Adam C."/>
            <person name="Molina H."/>
            <person name="Bunkerborg J."/>
            <person name="Jin E."/>
            <person name="Buchheim M."/>
            <person name="Magnuson J."/>
        </authorList>
    </citation>
    <scope>NUCLEOTIDE SEQUENCE</scope>
    <source>
        <strain evidence="2">CCAP 19/18</strain>
    </source>
</reference>
<evidence type="ECO:0000313" key="3">
    <source>
        <dbReference type="Proteomes" id="UP000815325"/>
    </source>
</evidence>
<feature type="compositionally biased region" description="Basic and acidic residues" evidence="1">
    <location>
        <begin position="1"/>
        <end position="10"/>
    </location>
</feature>
<accession>A0ABQ7H3S6</accession>
<sequence>MAKRPAEDAGHGPPYKMQEAPSREKKGPKLPVLTYKDTEPLQNLHTYWRSGTMHLLEIMIPPEYMTKDNKRVKARQIWGDYDGYSPDSDVVAVLMHLGHYAHNLTSPPPNVVEVRAHIRLLPPRGVYPSKARFLKSREWVGSAERPQESCCFKVEKCWLVTRSAQLVDLPPCIDDCPAVQATVQPQSIDRQINTRHTGTTKSRHSQEVSIQFNLCSEPWLKYSLAAIADKGMHQSQLTSARLLHSVLYVETHRNRYQVALQTPAGTPDGKDLYSLARCKSPLPMGLMYKLGMPLPADQVEMYHENVEWEEFNWDVSLLHLRGMELSLKRMNFLPITRPDVKAEQK</sequence>
<evidence type="ECO:0000256" key="1">
    <source>
        <dbReference type="SAM" id="MobiDB-lite"/>
    </source>
</evidence>
<dbReference type="Proteomes" id="UP000815325">
    <property type="component" value="Unassembled WGS sequence"/>
</dbReference>
<evidence type="ECO:0000313" key="2">
    <source>
        <dbReference type="EMBL" id="KAF5841495.1"/>
    </source>
</evidence>
<gene>
    <name evidence="2" type="ORF">DUNSADRAFT_12662</name>
</gene>
<protein>
    <submittedName>
        <fullName evidence="2">Uncharacterized protein</fullName>
    </submittedName>
</protein>
<proteinExistence type="predicted"/>
<comment type="caution">
    <text evidence="2">The sequence shown here is derived from an EMBL/GenBank/DDBJ whole genome shotgun (WGS) entry which is preliminary data.</text>
</comment>